<keyword evidence="2" id="KW-1185">Reference proteome</keyword>
<evidence type="ECO:0000313" key="2">
    <source>
        <dbReference type="Proteomes" id="UP001595615"/>
    </source>
</evidence>
<dbReference type="Proteomes" id="UP001595615">
    <property type="component" value="Unassembled WGS sequence"/>
</dbReference>
<comment type="caution">
    <text evidence="1">The sequence shown here is derived from an EMBL/GenBank/DDBJ whole genome shotgun (WGS) entry which is preliminary data.</text>
</comment>
<dbReference type="RefSeq" id="WP_380855134.1">
    <property type="nucleotide sequence ID" value="NZ_JBHRXV010000001.1"/>
</dbReference>
<organism evidence="1 2">
    <name type="scientific">Sphingoaurantiacus capsulatus</name>
    <dbReference type="NCBI Taxonomy" id="1771310"/>
    <lineage>
        <taxon>Bacteria</taxon>
        <taxon>Pseudomonadati</taxon>
        <taxon>Pseudomonadota</taxon>
        <taxon>Alphaproteobacteria</taxon>
        <taxon>Sphingomonadales</taxon>
        <taxon>Sphingosinicellaceae</taxon>
        <taxon>Sphingoaurantiacus</taxon>
    </lineage>
</organism>
<accession>A0ABV7X4Z0</accession>
<reference evidence="2" key="1">
    <citation type="journal article" date="2019" name="Int. J. Syst. Evol. Microbiol.">
        <title>The Global Catalogue of Microorganisms (GCM) 10K type strain sequencing project: providing services to taxonomists for standard genome sequencing and annotation.</title>
        <authorList>
            <consortium name="The Broad Institute Genomics Platform"/>
            <consortium name="The Broad Institute Genome Sequencing Center for Infectious Disease"/>
            <person name="Wu L."/>
            <person name="Ma J."/>
        </authorList>
    </citation>
    <scope>NUCLEOTIDE SEQUENCE [LARGE SCALE GENOMIC DNA]</scope>
    <source>
        <strain evidence="2">KCTC 42644</strain>
    </source>
</reference>
<protein>
    <submittedName>
        <fullName evidence="1">Uncharacterized protein</fullName>
    </submittedName>
</protein>
<sequence length="75" mass="8325">MKEARTLVQAVRDAAAVHRVTWEALVPNHLEINLDAEPAEDAAYAEMARAKKRLRDHLCDTYGISARELASLALP</sequence>
<name>A0ABV7X4Z0_9SPHN</name>
<proteinExistence type="predicted"/>
<evidence type="ECO:0000313" key="1">
    <source>
        <dbReference type="EMBL" id="MFC3711021.1"/>
    </source>
</evidence>
<dbReference type="EMBL" id="JBHRXV010000001">
    <property type="protein sequence ID" value="MFC3711021.1"/>
    <property type="molecule type" value="Genomic_DNA"/>
</dbReference>
<gene>
    <name evidence="1" type="ORF">ACFOMD_00470</name>
</gene>